<evidence type="ECO:0000256" key="5">
    <source>
        <dbReference type="SAM" id="Phobius"/>
    </source>
</evidence>
<dbReference type="OrthoDB" id="6509975at2759"/>
<keyword evidence="5" id="KW-0812">Transmembrane</keyword>
<keyword evidence="5" id="KW-1133">Transmembrane helix</keyword>
<keyword evidence="4" id="KW-1015">Disulfide bond</keyword>
<protein>
    <recommendedName>
        <fullName evidence="8">3-phytase</fullName>
    </recommendedName>
</protein>
<dbReference type="Proteomes" id="UP001147733">
    <property type="component" value="Unassembled WGS sequence"/>
</dbReference>
<evidence type="ECO:0000256" key="2">
    <source>
        <dbReference type="ARBA" id="ARBA00023180"/>
    </source>
</evidence>
<sequence length="506" mass="56298">MPYIRSFLKIGVFLIILFSAITLYNHGSPSLPRIDSVTLSRGASDNTTPRGASWKSWFHPLRVAENNKHKKPVKGWNLFEHLGGYGPWIEKVDEQGVLTDLAPPEGCSINQVHLMSRHAERYPTESAGNRHLEFLDRVKALGVPLNGSLAFLNHWTYFTDDPSRDFGQLTSTGPYAGTLTAFTSGVRFRTRYGNLISDKSTTRLWASDSQRVIDTAQYFASGLFGLNWESNGRAKLDIIPETFERGADTLTPGDTCKRYLEDVTHGHDYGAHMLARFQDIYIPSIARRLVKENPSLGKLGNVEVFSMQEMCAFETTVRGSSPWCNLFTEQEWESFEYARDLVHYYRAGPGNSYAGAMGWLWLNATSSILQAGPTAGTLFLSFVHDGDISPFLAALGILSNPIETNLPTTHIPSDRLWKTSSVLPMGARVTLERMSCSSGEDEQPYIRININDRIMPLASCRSGPTGSCTLAEFIDYVQGRGEAVGNFGEVCGLEGHAERITFLRQD</sequence>
<evidence type="ECO:0000256" key="1">
    <source>
        <dbReference type="ARBA" id="ARBA00022801"/>
    </source>
</evidence>
<dbReference type="PANTHER" id="PTHR20963:SF18">
    <property type="entry name" value="ACID PHOSPHATASE PHO11-RELATED"/>
    <property type="match status" value="1"/>
</dbReference>
<accession>A0A9W9PDF2</accession>
<dbReference type="SUPFAM" id="SSF53254">
    <property type="entry name" value="Phosphoglycerate mutase-like"/>
    <property type="match status" value="1"/>
</dbReference>
<dbReference type="EMBL" id="JAPQKT010000001">
    <property type="protein sequence ID" value="KAJ5241977.1"/>
    <property type="molecule type" value="Genomic_DNA"/>
</dbReference>
<dbReference type="PIRSF" id="PIRSF000894">
    <property type="entry name" value="Acid_phosphatase"/>
    <property type="match status" value="1"/>
</dbReference>
<dbReference type="GeneID" id="81378391"/>
<dbReference type="CDD" id="cd07061">
    <property type="entry name" value="HP_HAP_like"/>
    <property type="match status" value="1"/>
</dbReference>
<gene>
    <name evidence="6" type="ORF">N7469_000304</name>
</gene>
<evidence type="ECO:0000313" key="7">
    <source>
        <dbReference type="Proteomes" id="UP001147733"/>
    </source>
</evidence>
<evidence type="ECO:0008006" key="8">
    <source>
        <dbReference type="Google" id="ProtNLM"/>
    </source>
</evidence>
<reference evidence="6" key="2">
    <citation type="journal article" date="2023" name="IMA Fungus">
        <title>Comparative genomic study of the Penicillium genus elucidates a diverse pangenome and 15 lateral gene transfer events.</title>
        <authorList>
            <person name="Petersen C."/>
            <person name="Sorensen T."/>
            <person name="Nielsen M.R."/>
            <person name="Sondergaard T.E."/>
            <person name="Sorensen J.L."/>
            <person name="Fitzpatrick D.A."/>
            <person name="Frisvad J.C."/>
            <person name="Nielsen K.L."/>
        </authorList>
    </citation>
    <scope>NUCLEOTIDE SEQUENCE</scope>
    <source>
        <strain evidence="6">IBT 23319</strain>
    </source>
</reference>
<dbReference type="RefSeq" id="XP_056504981.1">
    <property type="nucleotide sequence ID" value="XM_056639224.1"/>
</dbReference>
<feature type="active site" description="Nucleophile" evidence="3">
    <location>
        <position position="118"/>
    </location>
</feature>
<keyword evidence="2" id="KW-0325">Glycoprotein</keyword>
<dbReference type="GO" id="GO:0009277">
    <property type="term" value="C:fungal-type cell wall"/>
    <property type="evidence" value="ECO:0007669"/>
    <property type="project" value="TreeGrafter"/>
</dbReference>
<dbReference type="AlphaFoldDB" id="A0A9W9PDF2"/>
<keyword evidence="1" id="KW-0378">Hydrolase</keyword>
<dbReference type="Pfam" id="PF00328">
    <property type="entry name" value="His_Phos_2"/>
    <property type="match status" value="1"/>
</dbReference>
<dbReference type="InterPro" id="IPR029033">
    <property type="entry name" value="His_PPase_superfam"/>
</dbReference>
<keyword evidence="5" id="KW-0472">Membrane</keyword>
<evidence type="ECO:0000256" key="3">
    <source>
        <dbReference type="PIRSR" id="PIRSR000894-1"/>
    </source>
</evidence>
<feature type="disulfide bond" evidence="4">
    <location>
        <begin position="107"/>
        <end position="436"/>
    </location>
</feature>
<comment type="caution">
    <text evidence="6">The sequence shown here is derived from an EMBL/GenBank/DDBJ whole genome shotgun (WGS) entry which is preliminary data.</text>
</comment>
<name>A0A9W9PDF2_PENCI</name>
<dbReference type="Gene3D" id="3.40.50.1240">
    <property type="entry name" value="Phosphoglycerate mutase-like"/>
    <property type="match status" value="1"/>
</dbReference>
<feature type="disulfide bond" evidence="4">
    <location>
        <begin position="460"/>
        <end position="468"/>
    </location>
</feature>
<keyword evidence="7" id="KW-1185">Reference proteome</keyword>
<reference evidence="6" key="1">
    <citation type="submission" date="2022-11" db="EMBL/GenBank/DDBJ databases">
        <authorList>
            <person name="Petersen C."/>
        </authorList>
    </citation>
    <scope>NUCLEOTIDE SEQUENCE</scope>
    <source>
        <strain evidence="6">IBT 23319</strain>
    </source>
</reference>
<evidence type="ECO:0000256" key="4">
    <source>
        <dbReference type="PIRSR" id="PIRSR000894-2"/>
    </source>
</evidence>
<feature type="disulfide bond" evidence="4">
    <location>
        <begin position="311"/>
        <end position="324"/>
    </location>
</feature>
<dbReference type="InterPro" id="IPR000560">
    <property type="entry name" value="His_Pase_clade-2"/>
</dbReference>
<dbReference type="GO" id="GO:0003993">
    <property type="term" value="F:acid phosphatase activity"/>
    <property type="evidence" value="ECO:0007669"/>
    <property type="project" value="TreeGrafter"/>
</dbReference>
<evidence type="ECO:0000313" key="6">
    <source>
        <dbReference type="EMBL" id="KAJ5241977.1"/>
    </source>
</evidence>
<feature type="transmembrane region" description="Helical" evidence="5">
    <location>
        <begin position="7"/>
        <end position="24"/>
    </location>
</feature>
<organism evidence="6 7">
    <name type="scientific">Penicillium citrinum</name>
    <dbReference type="NCBI Taxonomy" id="5077"/>
    <lineage>
        <taxon>Eukaryota</taxon>
        <taxon>Fungi</taxon>
        <taxon>Dikarya</taxon>
        <taxon>Ascomycota</taxon>
        <taxon>Pezizomycotina</taxon>
        <taxon>Eurotiomycetes</taxon>
        <taxon>Eurotiomycetidae</taxon>
        <taxon>Eurotiales</taxon>
        <taxon>Aspergillaceae</taxon>
        <taxon>Penicillium</taxon>
    </lineage>
</organism>
<proteinExistence type="predicted"/>
<dbReference type="PANTHER" id="PTHR20963">
    <property type="entry name" value="MULTIPLE INOSITOL POLYPHOSPHATE PHOSPHATASE-RELATED"/>
    <property type="match status" value="1"/>
</dbReference>
<dbReference type="InterPro" id="IPR016274">
    <property type="entry name" value="Histidine_acid_Pase_euk"/>
</dbReference>
<feature type="active site" description="Proton donor" evidence="3">
    <location>
        <position position="385"/>
    </location>
</feature>